<organism evidence="2 3">
    <name type="scientific">Brachionus plicatilis</name>
    <name type="common">Marine rotifer</name>
    <name type="synonym">Brachionus muelleri</name>
    <dbReference type="NCBI Taxonomy" id="10195"/>
    <lineage>
        <taxon>Eukaryota</taxon>
        <taxon>Metazoa</taxon>
        <taxon>Spiralia</taxon>
        <taxon>Gnathifera</taxon>
        <taxon>Rotifera</taxon>
        <taxon>Eurotatoria</taxon>
        <taxon>Monogononta</taxon>
        <taxon>Pseudotrocha</taxon>
        <taxon>Ploima</taxon>
        <taxon>Brachionidae</taxon>
        <taxon>Brachionus</taxon>
    </lineage>
</organism>
<dbReference type="AlphaFoldDB" id="A0A3M7RR79"/>
<accession>A0A3M7RR79</accession>
<reference evidence="2 3" key="1">
    <citation type="journal article" date="2018" name="Sci. Rep.">
        <title>Genomic signatures of local adaptation to the degree of environmental predictability in rotifers.</title>
        <authorList>
            <person name="Franch-Gras L."/>
            <person name="Hahn C."/>
            <person name="Garcia-Roger E.M."/>
            <person name="Carmona M.J."/>
            <person name="Serra M."/>
            <person name="Gomez A."/>
        </authorList>
    </citation>
    <scope>NUCLEOTIDE SEQUENCE [LARGE SCALE GENOMIC DNA]</scope>
    <source>
        <strain evidence="2">HYR1</strain>
    </source>
</reference>
<protein>
    <submittedName>
        <fullName evidence="2">Uncharacterized protein</fullName>
    </submittedName>
</protein>
<feature type="transmembrane region" description="Helical" evidence="1">
    <location>
        <begin position="44"/>
        <end position="62"/>
    </location>
</feature>
<keyword evidence="3" id="KW-1185">Reference proteome</keyword>
<evidence type="ECO:0000313" key="2">
    <source>
        <dbReference type="EMBL" id="RNA25798.1"/>
    </source>
</evidence>
<keyword evidence="1" id="KW-0812">Transmembrane</keyword>
<keyword evidence="1" id="KW-1133">Transmembrane helix</keyword>
<comment type="caution">
    <text evidence="2">The sequence shown here is derived from an EMBL/GenBank/DDBJ whole genome shotgun (WGS) entry which is preliminary data.</text>
</comment>
<feature type="transmembrane region" description="Helical" evidence="1">
    <location>
        <begin position="68"/>
        <end position="88"/>
    </location>
</feature>
<keyword evidence="1" id="KW-0472">Membrane</keyword>
<evidence type="ECO:0000256" key="1">
    <source>
        <dbReference type="SAM" id="Phobius"/>
    </source>
</evidence>
<name>A0A3M7RR79_BRAPC</name>
<sequence length="97" mass="11719">MEIPDLTTLSTSQKNSNVDQFTKWEKFLESYEISRERKDHLDHLLILTWAGLTLLMLLDLQWCYDICILLFFTIFYKKKILLFFLPFFTQIMKTENS</sequence>
<gene>
    <name evidence="2" type="ORF">BpHYR1_043687</name>
</gene>
<dbReference type="Proteomes" id="UP000276133">
    <property type="component" value="Unassembled WGS sequence"/>
</dbReference>
<dbReference type="EMBL" id="REGN01002854">
    <property type="protein sequence ID" value="RNA25798.1"/>
    <property type="molecule type" value="Genomic_DNA"/>
</dbReference>
<evidence type="ECO:0000313" key="3">
    <source>
        <dbReference type="Proteomes" id="UP000276133"/>
    </source>
</evidence>
<proteinExistence type="predicted"/>